<dbReference type="SMART" id="SM00491">
    <property type="entry name" value="HELICc2"/>
    <property type="match status" value="1"/>
</dbReference>
<dbReference type="GO" id="GO:0005524">
    <property type="term" value="F:ATP binding"/>
    <property type="evidence" value="ECO:0007669"/>
    <property type="project" value="InterPro"/>
</dbReference>
<protein>
    <recommendedName>
        <fullName evidence="1">ATP-dependent helicase C-terminal domain-containing protein</fullName>
    </recommendedName>
</protein>
<dbReference type="InterPro" id="IPR045028">
    <property type="entry name" value="DinG/Rad3-like"/>
</dbReference>
<dbReference type="Pfam" id="PF00270">
    <property type="entry name" value="DEAD"/>
    <property type="match status" value="1"/>
</dbReference>
<dbReference type="Pfam" id="PF13307">
    <property type="entry name" value="Helicase_C_2"/>
    <property type="match status" value="1"/>
</dbReference>
<comment type="caution">
    <text evidence="2">The sequence shown here is derived from an EMBL/GenBank/DDBJ whole genome shotgun (WGS) entry which is preliminary data.</text>
</comment>
<evidence type="ECO:0000313" key="2">
    <source>
        <dbReference type="EMBL" id="GAF78117.1"/>
    </source>
</evidence>
<feature type="non-terminal residue" evidence="2">
    <location>
        <position position="456"/>
    </location>
</feature>
<name>X0SQG4_9ZZZZ</name>
<dbReference type="EMBL" id="BARS01004431">
    <property type="protein sequence ID" value="GAF78117.1"/>
    <property type="molecule type" value="Genomic_DNA"/>
</dbReference>
<dbReference type="SUPFAM" id="SSF52540">
    <property type="entry name" value="P-loop containing nucleoside triphosphate hydrolases"/>
    <property type="match status" value="1"/>
</dbReference>
<dbReference type="InterPro" id="IPR011545">
    <property type="entry name" value="DEAD/DEAH_box_helicase_dom"/>
</dbReference>
<evidence type="ECO:0000259" key="1">
    <source>
        <dbReference type="SMART" id="SM00491"/>
    </source>
</evidence>
<dbReference type="InterPro" id="IPR027417">
    <property type="entry name" value="P-loop_NTPase"/>
</dbReference>
<dbReference type="GO" id="GO:0003676">
    <property type="term" value="F:nucleic acid binding"/>
    <property type="evidence" value="ECO:0007669"/>
    <property type="project" value="InterPro"/>
</dbReference>
<dbReference type="Gene3D" id="3.40.50.300">
    <property type="entry name" value="P-loop containing nucleotide triphosphate hydrolases"/>
    <property type="match status" value="2"/>
</dbReference>
<dbReference type="PANTHER" id="PTHR11472:SF34">
    <property type="entry name" value="REGULATOR OF TELOMERE ELONGATION HELICASE 1"/>
    <property type="match status" value="1"/>
</dbReference>
<gene>
    <name evidence="2" type="ORF">S01H1_08658</name>
</gene>
<organism evidence="2">
    <name type="scientific">marine sediment metagenome</name>
    <dbReference type="NCBI Taxonomy" id="412755"/>
    <lineage>
        <taxon>unclassified sequences</taxon>
        <taxon>metagenomes</taxon>
        <taxon>ecological metagenomes</taxon>
    </lineage>
</organism>
<proteinExistence type="predicted"/>
<dbReference type="GO" id="GO:0003678">
    <property type="term" value="F:DNA helicase activity"/>
    <property type="evidence" value="ECO:0007669"/>
    <property type="project" value="TreeGrafter"/>
</dbReference>
<dbReference type="GO" id="GO:0006139">
    <property type="term" value="P:nucleobase-containing compound metabolic process"/>
    <property type="evidence" value="ECO:0007669"/>
    <property type="project" value="InterPro"/>
</dbReference>
<dbReference type="GO" id="GO:0016818">
    <property type="term" value="F:hydrolase activity, acting on acid anhydrides, in phosphorus-containing anhydrides"/>
    <property type="evidence" value="ECO:0007669"/>
    <property type="project" value="InterPro"/>
</dbReference>
<reference evidence="2" key="1">
    <citation type="journal article" date="2014" name="Front. Microbiol.">
        <title>High frequency of phylogenetically diverse reductive dehalogenase-homologous genes in deep subseafloor sedimentary metagenomes.</title>
        <authorList>
            <person name="Kawai M."/>
            <person name="Futagami T."/>
            <person name="Toyoda A."/>
            <person name="Takaki Y."/>
            <person name="Nishi S."/>
            <person name="Hori S."/>
            <person name="Arai W."/>
            <person name="Tsubouchi T."/>
            <person name="Morono Y."/>
            <person name="Uchiyama I."/>
            <person name="Ito T."/>
            <person name="Fujiyama A."/>
            <person name="Inagaki F."/>
            <person name="Takami H."/>
        </authorList>
    </citation>
    <scope>NUCLEOTIDE SEQUENCE</scope>
    <source>
        <strain evidence="2">Expedition CK06-06</strain>
    </source>
</reference>
<dbReference type="PANTHER" id="PTHR11472">
    <property type="entry name" value="DNA REPAIR DEAD HELICASE RAD3/XP-D SUBFAMILY MEMBER"/>
    <property type="match status" value="1"/>
</dbReference>
<sequence length="456" mass="52173">MGSKARFILVEAPTGSGKSLIAAAWQRLTGRQTLYMCTTKQLQDQVQEDFPYAEVLKGRANYPTRNHPEIACDMCQLSKTVHECDYCAVGVGVDGKTIHDCPYQNAKKRLLAADLGIVNTALFLTEGNYVGRLSGFPQVVLDEADTIEGQLMAFAELRVSKRVIRLLKLEAPKHVTVEEDWVDWAKRSLQRIAECEPLASTFNVSERKSVENLEKRLGYFLNTLVEKNLHWVNCTGKKEHSRGPWTWKPVRVDTQAENLLWQHGDRWLMMSATILSPEQFCKDLGLPRNEVEFIRLPCTFPVEHRPVHYFPIADMTYAQREQSVEGLVLAIDCILQRHFDEKVLIHTVSYWLMEMIFSLTQQRRRIMRFTHAGERASVIEEFRQADNRAVLLAPGLERGLDLPYDDCRVIIIPKLPYPSLADKQVNARLRAYPDGNDWYTLQTARALVQASGRRAN</sequence>
<feature type="domain" description="ATP-dependent helicase C-terminal" evidence="1">
    <location>
        <begin position="353"/>
        <end position="454"/>
    </location>
</feature>
<dbReference type="AlphaFoldDB" id="X0SQG4"/>
<dbReference type="InterPro" id="IPR006555">
    <property type="entry name" value="ATP-dep_Helicase_C"/>
</dbReference>
<accession>X0SQG4</accession>